<keyword evidence="7" id="KW-1185">Reference proteome</keyword>
<comment type="caution">
    <text evidence="6">The sequence shown here is derived from an EMBL/GenBank/DDBJ whole genome shotgun (WGS) entry which is preliminary data.</text>
</comment>
<evidence type="ECO:0000256" key="3">
    <source>
        <dbReference type="ARBA" id="ARBA00023163"/>
    </source>
</evidence>
<dbReference type="Proteomes" id="UP001491552">
    <property type="component" value="Unassembled WGS sequence"/>
</dbReference>
<dbReference type="InterPro" id="IPR001647">
    <property type="entry name" value="HTH_TetR"/>
</dbReference>
<evidence type="ECO:0000313" key="7">
    <source>
        <dbReference type="Proteomes" id="UP001491552"/>
    </source>
</evidence>
<feature type="DNA-binding region" description="H-T-H motif" evidence="4">
    <location>
        <begin position="31"/>
        <end position="50"/>
    </location>
</feature>
<evidence type="ECO:0000259" key="5">
    <source>
        <dbReference type="PROSITE" id="PS50977"/>
    </source>
</evidence>
<accession>A0ABV1G6N2</accession>
<dbReference type="EMBL" id="JBBMFF010000210">
    <property type="protein sequence ID" value="MEQ2511072.1"/>
    <property type="molecule type" value="Genomic_DNA"/>
</dbReference>
<evidence type="ECO:0000256" key="2">
    <source>
        <dbReference type="ARBA" id="ARBA00023125"/>
    </source>
</evidence>
<dbReference type="RefSeq" id="WP_349135772.1">
    <property type="nucleotide sequence ID" value="NZ_JBBMFF010000210.1"/>
</dbReference>
<dbReference type="Gene3D" id="1.10.10.60">
    <property type="entry name" value="Homeodomain-like"/>
    <property type="match status" value="1"/>
</dbReference>
<dbReference type="InterPro" id="IPR036271">
    <property type="entry name" value="Tet_transcr_reg_TetR-rel_C_sf"/>
</dbReference>
<evidence type="ECO:0000256" key="1">
    <source>
        <dbReference type="ARBA" id="ARBA00023015"/>
    </source>
</evidence>
<sequence>MTQKELREQNRAAVIRAAQGRFLAQSIDKTTIAEIAEDADLTPMSVYRYFGSKQAIAVAVANHLLDAYLAEHSARCEAARSGAPENGYETFSRVLGAYIDTYEAHPEYIRFLQDMAFYALREQLTESVRYMCFSRPVATGLDKPGREALVRGMEDGSVRRDLDLEMVYLNLVNLLTGGVNFRILIDEATQMKIIRSSAEILLYYVKNSGR</sequence>
<organism evidence="6 7">
    <name type="scientific">Faecousia intestinalis</name>
    <dbReference type="NCBI Taxonomy" id="3133167"/>
    <lineage>
        <taxon>Bacteria</taxon>
        <taxon>Bacillati</taxon>
        <taxon>Bacillota</taxon>
        <taxon>Clostridia</taxon>
        <taxon>Eubacteriales</taxon>
        <taxon>Oscillospiraceae</taxon>
        <taxon>Faecousia</taxon>
    </lineage>
</organism>
<keyword evidence="2 4" id="KW-0238">DNA-binding</keyword>
<reference evidence="6 7" key="1">
    <citation type="submission" date="2024-03" db="EMBL/GenBank/DDBJ databases">
        <title>Human intestinal bacterial collection.</title>
        <authorList>
            <person name="Pauvert C."/>
            <person name="Hitch T.C.A."/>
            <person name="Clavel T."/>
        </authorList>
    </citation>
    <scope>NUCLEOTIDE SEQUENCE [LARGE SCALE GENOMIC DNA]</scope>
    <source>
        <strain evidence="6 7">CLA-AA-H192</strain>
    </source>
</reference>
<protein>
    <submittedName>
        <fullName evidence="6">TetR/AcrR family transcriptional regulator</fullName>
    </submittedName>
</protein>
<gene>
    <name evidence="6" type="ORF">WMO66_07400</name>
</gene>
<keyword evidence="3" id="KW-0804">Transcription</keyword>
<proteinExistence type="predicted"/>
<evidence type="ECO:0000256" key="4">
    <source>
        <dbReference type="PROSITE-ProRule" id="PRU00335"/>
    </source>
</evidence>
<dbReference type="InterPro" id="IPR009057">
    <property type="entry name" value="Homeodomain-like_sf"/>
</dbReference>
<dbReference type="PROSITE" id="PS50977">
    <property type="entry name" value="HTH_TETR_2"/>
    <property type="match status" value="1"/>
</dbReference>
<dbReference type="PANTHER" id="PTHR30055:SF234">
    <property type="entry name" value="HTH-TYPE TRANSCRIPTIONAL REGULATOR BETI"/>
    <property type="match status" value="1"/>
</dbReference>
<evidence type="ECO:0000313" key="6">
    <source>
        <dbReference type="EMBL" id="MEQ2511072.1"/>
    </source>
</evidence>
<dbReference type="PANTHER" id="PTHR30055">
    <property type="entry name" value="HTH-TYPE TRANSCRIPTIONAL REGULATOR RUTR"/>
    <property type="match status" value="1"/>
</dbReference>
<feature type="domain" description="HTH tetR-type" evidence="5">
    <location>
        <begin position="8"/>
        <end position="68"/>
    </location>
</feature>
<dbReference type="InterPro" id="IPR050109">
    <property type="entry name" value="HTH-type_TetR-like_transc_reg"/>
</dbReference>
<dbReference type="Pfam" id="PF00440">
    <property type="entry name" value="TetR_N"/>
    <property type="match status" value="1"/>
</dbReference>
<dbReference type="SUPFAM" id="SSF46689">
    <property type="entry name" value="Homeodomain-like"/>
    <property type="match status" value="1"/>
</dbReference>
<dbReference type="Gene3D" id="1.10.357.10">
    <property type="entry name" value="Tetracycline Repressor, domain 2"/>
    <property type="match status" value="1"/>
</dbReference>
<name>A0ABV1G6N2_9FIRM</name>
<keyword evidence="1" id="KW-0805">Transcription regulation</keyword>
<dbReference type="SUPFAM" id="SSF48498">
    <property type="entry name" value="Tetracyclin repressor-like, C-terminal domain"/>
    <property type="match status" value="1"/>
</dbReference>